<dbReference type="InterPro" id="IPR024752">
    <property type="entry name" value="Myb/SANT-like_dom"/>
</dbReference>
<dbReference type="AlphaFoldDB" id="A0A6A5VFQ0"/>
<dbReference type="EMBL" id="ML976670">
    <property type="protein sequence ID" value="KAF1975578.1"/>
    <property type="molecule type" value="Genomic_DNA"/>
</dbReference>
<feature type="compositionally biased region" description="Low complexity" evidence="1">
    <location>
        <begin position="20"/>
        <end position="31"/>
    </location>
</feature>
<reference evidence="3" key="1">
    <citation type="journal article" date="2020" name="Stud. Mycol.">
        <title>101 Dothideomycetes genomes: a test case for predicting lifestyles and emergence of pathogens.</title>
        <authorList>
            <person name="Haridas S."/>
            <person name="Albert R."/>
            <person name="Binder M."/>
            <person name="Bloem J."/>
            <person name="Labutti K."/>
            <person name="Salamov A."/>
            <person name="Andreopoulos B."/>
            <person name="Baker S."/>
            <person name="Barry K."/>
            <person name="Bills G."/>
            <person name="Bluhm B."/>
            <person name="Cannon C."/>
            <person name="Castanera R."/>
            <person name="Culley D."/>
            <person name="Daum C."/>
            <person name="Ezra D."/>
            <person name="Gonzalez J."/>
            <person name="Henrissat B."/>
            <person name="Kuo A."/>
            <person name="Liang C."/>
            <person name="Lipzen A."/>
            <person name="Lutzoni F."/>
            <person name="Magnuson J."/>
            <person name="Mondo S."/>
            <person name="Nolan M."/>
            <person name="Ohm R."/>
            <person name="Pangilinan J."/>
            <person name="Park H.-J."/>
            <person name="Ramirez L."/>
            <person name="Alfaro M."/>
            <person name="Sun H."/>
            <person name="Tritt A."/>
            <person name="Yoshinaga Y."/>
            <person name="Zwiers L.-H."/>
            <person name="Turgeon B."/>
            <person name="Goodwin S."/>
            <person name="Spatafora J."/>
            <person name="Crous P."/>
            <person name="Grigoriev I."/>
        </authorList>
    </citation>
    <scope>NUCLEOTIDE SEQUENCE</scope>
    <source>
        <strain evidence="3">CBS 107.79</strain>
    </source>
</reference>
<protein>
    <recommendedName>
        <fullName evidence="2">Myb/SANT-like domain-containing protein</fullName>
    </recommendedName>
</protein>
<keyword evidence="4" id="KW-1185">Reference proteome</keyword>
<feature type="compositionally biased region" description="Pro residues" evidence="1">
    <location>
        <begin position="32"/>
        <end position="44"/>
    </location>
</feature>
<feature type="domain" description="Myb/SANT-like" evidence="2">
    <location>
        <begin position="59"/>
        <end position="123"/>
    </location>
</feature>
<dbReference type="Pfam" id="PF12776">
    <property type="entry name" value="Myb_DNA-bind_3"/>
    <property type="match status" value="1"/>
</dbReference>
<evidence type="ECO:0000313" key="3">
    <source>
        <dbReference type="EMBL" id="KAF1975578.1"/>
    </source>
</evidence>
<name>A0A6A5VFQ0_9PLEO</name>
<feature type="region of interest" description="Disordered" evidence="1">
    <location>
        <begin position="1"/>
        <end position="62"/>
    </location>
</feature>
<proteinExistence type="predicted"/>
<organism evidence="3 4">
    <name type="scientific">Bimuria novae-zelandiae CBS 107.79</name>
    <dbReference type="NCBI Taxonomy" id="1447943"/>
    <lineage>
        <taxon>Eukaryota</taxon>
        <taxon>Fungi</taxon>
        <taxon>Dikarya</taxon>
        <taxon>Ascomycota</taxon>
        <taxon>Pezizomycotina</taxon>
        <taxon>Dothideomycetes</taxon>
        <taxon>Pleosporomycetidae</taxon>
        <taxon>Pleosporales</taxon>
        <taxon>Massarineae</taxon>
        <taxon>Didymosphaeriaceae</taxon>
        <taxon>Bimuria</taxon>
    </lineage>
</organism>
<evidence type="ECO:0000259" key="2">
    <source>
        <dbReference type="Pfam" id="PF12776"/>
    </source>
</evidence>
<dbReference type="Proteomes" id="UP000800036">
    <property type="component" value="Unassembled WGS sequence"/>
</dbReference>
<accession>A0A6A5VFQ0</accession>
<sequence>MPPSTPRNKHLERVAQAVISESPSPSQGSLPQPSPQPSSSPSPSPRHRSSTPSGRSRMTWSDKQLETLLEALCFTAREGNRADGKFKPQGWAYAQKEVQKVSGNRPVTIEQCKGKVDTCKKEW</sequence>
<gene>
    <name evidence="3" type="ORF">BU23DRAFT_597708</name>
</gene>
<evidence type="ECO:0000256" key="1">
    <source>
        <dbReference type="SAM" id="MobiDB-lite"/>
    </source>
</evidence>
<evidence type="ECO:0000313" key="4">
    <source>
        <dbReference type="Proteomes" id="UP000800036"/>
    </source>
</evidence>